<dbReference type="PROSITE" id="PS50042">
    <property type="entry name" value="CNMP_BINDING_3"/>
    <property type="match status" value="3"/>
</dbReference>
<organism evidence="4">
    <name type="scientific">Cladocopium goreaui</name>
    <dbReference type="NCBI Taxonomy" id="2562237"/>
    <lineage>
        <taxon>Eukaryota</taxon>
        <taxon>Sar</taxon>
        <taxon>Alveolata</taxon>
        <taxon>Dinophyceae</taxon>
        <taxon>Suessiales</taxon>
        <taxon>Symbiodiniaceae</taxon>
        <taxon>Cladocopium</taxon>
    </lineage>
</organism>
<comment type="caution">
    <text evidence="4">The sequence shown here is derived from an EMBL/GenBank/DDBJ whole genome shotgun (WGS) entry which is preliminary data.</text>
</comment>
<dbReference type="InterPro" id="IPR000719">
    <property type="entry name" value="Prot_kinase_dom"/>
</dbReference>
<keyword evidence="1" id="KW-0067">ATP-binding</keyword>
<evidence type="ECO:0000259" key="3">
    <source>
        <dbReference type="PROSITE" id="PS50042"/>
    </source>
</evidence>
<dbReference type="GO" id="GO:0034236">
    <property type="term" value="F:protein kinase A catalytic subunit binding"/>
    <property type="evidence" value="ECO:0007669"/>
    <property type="project" value="TreeGrafter"/>
</dbReference>
<feature type="domain" description="Cyclic nucleotide-binding" evidence="3">
    <location>
        <begin position="313"/>
        <end position="426"/>
    </location>
</feature>
<dbReference type="Pfam" id="PF00027">
    <property type="entry name" value="cNMP_binding"/>
    <property type="match status" value="1"/>
</dbReference>
<proteinExistence type="predicted"/>
<dbReference type="EMBL" id="CAMXCT020002350">
    <property type="protein sequence ID" value="CAL1150934.1"/>
    <property type="molecule type" value="Genomic_DNA"/>
</dbReference>
<dbReference type="GO" id="GO:0005524">
    <property type="term" value="F:ATP binding"/>
    <property type="evidence" value="ECO:0007669"/>
    <property type="project" value="UniProtKB-UniRule"/>
</dbReference>
<dbReference type="CDD" id="cd00038">
    <property type="entry name" value="CAP_ED"/>
    <property type="match status" value="2"/>
</dbReference>
<dbReference type="InterPro" id="IPR050503">
    <property type="entry name" value="cAMP-dep_PK_reg_su-like"/>
</dbReference>
<accession>A0A9P1CSK8</accession>
<dbReference type="SUPFAM" id="SSF51206">
    <property type="entry name" value="cAMP-binding domain-like"/>
    <property type="match status" value="2"/>
</dbReference>
<dbReference type="Gene3D" id="2.60.120.10">
    <property type="entry name" value="Jelly Rolls"/>
    <property type="match status" value="3"/>
</dbReference>
<reference evidence="4" key="1">
    <citation type="submission" date="2022-10" db="EMBL/GenBank/DDBJ databases">
        <authorList>
            <person name="Chen Y."/>
            <person name="Dougan E. K."/>
            <person name="Chan C."/>
            <person name="Rhodes N."/>
            <person name="Thang M."/>
        </authorList>
    </citation>
    <scope>NUCLEOTIDE SEQUENCE</scope>
</reference>
<dbReference type="Gene3D" id="1.10.510.10">
    <property type="entry name" value="Transferase(Phosphotransferase) domain 1"/>
    <property type="match status" value="1"/>
</dbReference>
<dbReference type="InterPro" id="IPR000595">
    <property type="entry name" value="cNMP-bd_dom"/>
</dbReference>
<feature type="domain" description="Cyclic nucleotide-binding" evidence="3">
    <location>
        <begin position="244"/>
        <end position="290"/>
    </location>
</feature>
<evidence type="ECO:0000313" key="5">
    <source>
        <dbReference type="EMBL" id="CAL4784871.1"/>
    </source>
</evidence>
<protein>
    <submittedName>
        <fullName evidence="5">Plastoquinol--plastocyanin reductase</fullName>
    </submittedName>
</protein>
<dbReference type="PANTHER" id="PTHR11635:SF152">
    <property type="entry name" value="CAMP-DEPENDENT PROTEIN KINASE TYPE I REGULATORY SUBUNIT-RELATED"/>
    <property type="match status" value="1"/>
</dbReference>
<dbReference type="GO" id="GO:0004862">
    <property type="term" value="F:cAMP-dependent protein kinase inhibitor activity"/>
    <property type="evidence" value="ECO:0007669"/>
    <property type="project" value="TreeGrafter"/>
</dbReference>
<reference evidence="5 6" key="2">
    <citation type="submission" date="2024-05" db="EMBL/GenBank/DDBJ databases">
        <authorList>
            <person name="Chen Y."/>
            <person name="Shah S."/>
            <person name="Dougan E. K."/>
            <person name="Thang M."/>
            <person name="Chan C."/>
        </authorList>
    </citation>
    <scope>NUCLEOTIDE SEQUENCE [LARGE SCALE GENOMIC DNA]</scope>
</reference>
<feature type="binding site" evidence="1">
    <location>
        <position position="506"/>
    </location>
    <ligand>
        <name>ATP</name>
        <dbReference type="ChEBI" id="CHEBI:30616"/>
    </ligand>
</feature>
<dbReference type="InterPro" id="IPR018490">
    <property type="entry name" value="cNMP-bd_dom_sf"/>
</dbReference>
<dbReference type="InterPro" id="IPR011009">
    <property type="entry name" value="Kinase-like_dom_sf"/>
</dbReference>
<dbReference type="SUPFAM" id="SSF56112">
    <property type="entry name" value="Protein kinase-like (PK-like)"/>
    <property type="match status" value="1"/>
</dbReference>
<name>A0A9P1CSK8_9DINO</name>
<feature type="domain" description="Protein kinase" evidence="2">
    <location>
        <begin position="477"/>
        <end position="606"/>
    </location>
</feature>
<dbReference type="InterPro" id="IPR014710">
    <property type="entry name" value="RmlC-like_jellyroll"/>
</dbReference>
<dbReference type="GO" id="GO:0004672">
    <property type="term" value="F:protein kinase activity"/>
    <property type="evidence" value="ECO:0007669"/>
    <property type="project" value="InterPro"/>
</dbReference>
<dbReference type="Proteomes" id="UP001152797">
    <property type="component" value="Unassembled WGS sequence"/>
</dbReference>
<dbReference type="GO" id="GO:0030552">
    <property type="term" value="F:cAMP binding"/>
    <property type="evidence" value="ECO:0007669"/>
    <property type="project" value="TreeGrafter"/>
</dbReference>
<gene>
    <name evidence="4" type="ORF">C1SCF055_LOCUS23930</name>
</gene>
<feature type="domain" description="Cyclic nucleotide-binding" evidence="3">
    <location>
        <begin position="26"/>
        <end position="71"/>
    </location>
</feature>
<evidence type="ECO:0000256" key="1">
    <source>
        <dbReference type="PROSITE-ProRule" id="PRU10141"/>
    </source>
</evidence>
<dbReference type="AlphaFoldDB" id="A0A9P1CSK8"/>
<evidence type="ECO:0000313" key="6">
    <source>
        <dbReference type="Proteomes" id="UP001152797"/>
    </source>
</evidence>
<dbReference type="PROSITE" id="PS50011">
    <property type="entry name" value="PROTEIN_KINASE_DOM"/>
    <property type="match status" value="1"/>
</dbReference>
<dbReference type="GO" id="GO:0005952">
    <property type="term" value="C:cAMP-dependent protein kinase complex"/>
    <property type="evidence" value="ECO:0007669"/>
    <property type="project" value="InterPro"/>
</dbReference>
<dbReference type="GO" id="GO:0005829">
    <property type="term" value="C:cytosol"/>
    <property type="evidence" value="ECO:0007669"/>
    <property type="project" value="TreeGrafter"/>
</dbReference>
<dbReference type="OrthoDB" id="433098at2759"/>
<dbReference type="EMBL" id="CAMXCT030002350">
    <property type="protein sequence ID" value="CAL4784871.1"/>
    <property type="molecule type" value="Genomic_DNA"/>
</dbReference>
<evidence type="ECO:0000313" key="4">
    <source>
        <dbReference type="EMBL" id="CAI3997559.1"/>
    </source>
</evidence>
<sequence>MSAVEKTPQEQAFLLTALKNNVNLRALHDVSNQVMHSIAAGAVPMIVPKGSVVAQSGDVGQEFFVIKRGTFHAFADCGRDESRSPKSAEATVAQLTISERLKRKQNFLKSLSCRKGHQPNSRLHSQSVRLASAPKGPKAMSEWADDFNPFKGPGWVSPRSEDWRCLPTRTPCSTVASKADFMQMASFQVGDRVRMQPEKGEKDENIGIVTECGRDCAGRYYVKVAFLDQPSEWLVDPEMLTLAEDPDLVAELGSGDSFGELSLIYNTFREATFRAMEDSEVYVISRRHFKAHFNRKGHHFKDYCTLLDEVPVLWPLLQAERWELACNALGLFTFRPGERIITQGIQRKAALWYIIFSGSCVVSVEQKGADGKDTVQQLSQLRRPGHFGERSLLRGGDCVVPEVSVYAGSEGMVCLAFEGQAIRVLLETLIHDGAFGDGAEALLPNVQNLSSTEYEVAKAVRRGRTLSAVEDVPRSHLQKVCLLGSGGFAKVFLMEDRETTKRYALKCISKVDSPFVIRLVSSYKDGTIGPGPLDHLIFCLDVTGMGRWKRKITRLAKANISSRIFQHQFGKFGRMIHRVSARRIVYRDLKPENVSSSDDEHDETDG</sequence>
<keyword evidence="6" id="KW-1185">Reference proteome</keyword>
<dbReference type="PROSITE" id="PS00107">
    <property type="entry name" value="PROTEIN_KINASE_ATP"/>
    <property type="match status" value="1"/>
</dbReference>
<dbReference type="EMBL" id="CAMXCT010002350">
    <property type="protein sequence ID" value="CAI3997559.1"/>
    <property type="molecule type" value="Genomic_DNA"/>
</dbReference>
<evidence type="ECO:0000259" key="2">
    <source>
        <dbReference type="PROSITE" id="PS50011"/>
    </source>
</evidence>
<dbReference type="PANTHER" id="PTHR11635">
    <property type="entry name" value="CAMP-DEPENDENT PROTEIN KINASE REGULATORY CHAIN"/>
    <property type="match status" value="1"/>
</dbReference>
<keyword evidence="1" id="KW-0547">Nucleotide-binding</keyword>
<dbReference type="InterPro" id="IPR017441">
    <property type="entry name" value="Protein_kinase_ATP_BS"/>
</dbReference>